<dbReference type="InterPro" id="IPR036388">
    <property type="entry name" value="WH-like_DNA-bd_sf"/>
</dbReference>
<dbReference type="Proteomes" id="UP000260644">
    <property type="component" value="Unassembled WGS sequence"/>
</dbReference>
<proteinExistence type="inferred from homology"/>
<keyword evidence="3 6" id="KW-0731">Sigma factor</keyword>
<evidence type="ECO:0000313" key="9">
    <source>
        <dbReference type="EMBL" id="RFS20659.1"/>
    </source>
</evidence>
<dbReference type="Gene3D" id="1.10.1740.10">
    <property type="match status" value="1"/>
</dbReference>
<dbReference type="EMBL" id="QPMM01000010">
    <property type="protein sequence ID" value="RFS20659.1"/>
    <property type="molecule type" value="Genomic_DNA"/>
</dbReference>
<evidence type="ECO:0000256" key="2">
    <source>
        <dbReference type="ARBA" id="ARBA00023015"/>
    </source>
</evidence>
<keyword evidence="2 6" id="KW-0805">Transcription regulation</keyword>
<dbReference type="InterPro" id="IPR013324">
    <property type="entry name" value="RNA_pol_sigma_r3/r4-like"/>
</dbReference>
<dbReference type="GO" id="GO:0006352">
    <property type="term" value="P:DNA-templated transcription initiation"/>
    <property type="evidence" value="ECO:0007669"/>
    <property type="project" value="InterPro"/>
</dbReference>
<dbReference type="OrthoDB" id="799938at2"/>
<evidence type="ECO:0000256" key="1">
    <source>
        <dbReference type="ARBA" id="ARBA00010641"/>
    </source>
</evidence>
<comment type="similarity">
    <text evidence="1 6">Belongs to the sigma-70 factor family. ECF subfamily.</text>
</comment>
<evidence type="ECO:0000259" key="8">
    <source>
        <dbReference type="Pfam" id="PF08281"/>
    </source>
</evidence>
<dbReference type="PANTHER" id="PTHR43133">
    <property type="entry name" value="RNA POLYMERASE ECF-TYPE SIGMA FACTO"/>
    <property type="match status" value="1"/>
</dbReference>
<dbReference type="InterPro" id="IPR013249">
    <property type="entry name" value="RNA_pol_sigma70_r4_t2"/>
</dbReference>
<dbReference type="Pfam" id="PF08281">
    <property type="entry name" value="Sigma70_r4_2"/>
    <property type="match status" value="1"/>
</dbReference>
<protein>
    <recommendedName>
        <fullName evidence="6">RNA polymerase sigma factor</fullName>
    </recommendedName>
</protein>
<dbReference type="Gene3D" id="1.10.10.10">
    <property type="entry name" value="Winged helix-like DNA-binding domain superfamily/Winged helix DNA-binding domain"/>
    <property type="match status" value="1"/>
</dbReference>
<dbReference type="PANTHER" id="PTHR43133:SF46">
    <property type="entry name" value="RNA POLYMERASE SIGMA-70 FACTOR ECF SUBFAMILY"/>
    <property type="match status" value="1"/>
</dbReference>
<dbReference type="Pfam" id="PF04542">
    <property type="entry name" value="Sigma70_r2"/>
    <property type="match status" value="1"/>
</dbReference>
<dbReference type="AlphaFoldDB" id="A0A3E1Y6V4"/>
<evidence type="ECO:0000256" key="4">
    <source>
        <dbReference type="ARBA" id="ARBA00023125"/>
    </source>
</evidence>
<gene>
    <name evidence="9" type="ORF">DVR12_19045</name>
</gene>
<dbReference type="InterPro" id="IPR039425">
    <property type="entry name" value="RNA_pol_sigma-70-like"/>
</dbReference>
<dbReference type="RefSeq" id="WP_116977377.1">
    <property type="nucleotide sequence ID" value="NZ_QPMM01000010.1"/>
</dbReference>
<evidence type="ECO:0000256" key="5">
    <source>
        <dbReference type="ARBA" id="ARBA00023163"/>
    </source>
</evidence>
<name>A0A3E1Y6V4_9BACT</name>
<keyword evidence="4 6" id="KW-0238">DNA-binding</keyword>
<dbReference type="NCBIfam" id="TIGR02937">
    <property type="entry name" value="sigma70-ECF"/>
    <property type="match status" value="1"/>
</dbReference>
<dbReference type="PROSITE" id="PS01063">
    <property type="entry name" value="SIGMA70_ECF"/>
    <property type="match status" value="1"/>
</dbReference>
<dbReference type="SUPFAM" id="SSF88946">
    <property type="entry name" value="Sigma2 domain of RNA polymerase sigma factors"/>
    <property type="match status" value="1"/>
</dbReference>
<dbReference type="InterPro" id="IPR000838">
    <property type="entry name" value="RNA_pol_sigma70_ECF_CS"/>
</dbReference>
<evidence type="ECO:0000256" key="6">
    <source>
        <dbReference type="RuleBase" id="RU000716"/>
    </source>
</evidence>
<evidence type="ECO:0000259" key="7">
    <source>
        <dbReference type="Pfam" id="PF04542"/>
    </source>
</evidence>
<feature type="domain" description="RNA polymerase sigma-70 region 2" evidence="7">
    <location>
        <begin position="26"/>
        <end position="90"/>
    </location>
</feature>
<organism evidence="9 10">
    <name type="scientific">Chitinophaga silvatica</name>
    <dbReference type="NCBI Taxonomy" id="2282649"/>
    <lineage>
        <taxon>Bacteria</taxon>
        <taxon>Pseudomonadati</taxon>
        <taxon>Bacteroidota</taxon>
        <taxon>Chitinophagia</taxon>
        <taxon>Chitinophagales</taxon>
        <taxon>Chitinophagaceae</taxon>
        <taxon>Chitinophaga</taxon>
    </lineage>
</organism>
<dbReference type="InterPro" id="IPR007627">
    <property type="entry name" value="RNA_pol_sigma70_r2"/>
</dbReference>
<accession>A0A3E1Y6V4</accession>
<sequence length="195" mass="22167">MENRTVNEEMLIKLVAEGNQRAFSALVKAYRANIYTTALQLLHNRQMAEEVLQDVFLKVWLQRSSLTEIDNFPAWLNAVSRNTIYSAFKRSLKEKVLPVGELEESLDAGYNTADPLLEKEYSNLLHTAISRLPEKQQQTYRLIKLQGLKRSEAAAKLGVSTETVKYNLDEASKKVRAYCLAQLPLGALLLLLNIR</sequence>
<dbReference type="InterPro" id="IPR013325">
    <property type="entry name" value="RNA_pol_sigma_r2"/>
</dbReference>
<feature type="domain" description="RNA polymerase sigma factor 70 region 4 type 2" evidence="8">
    <location>
        <begin position="123"/>
        <end position="174"/>
    </location>
</feature>
<dbReference type="InterPro" id="IPR014284">
    <property type="entry name" value="RNA_pol_sigma-70_dom"/>
</dbReference>
<keyword evidence="10" id="KW-1185">Reference proteome</keyword>
<reference evidence="9 10" key="1">
    <citation type="submission" date="2018-07" db="EMBL/GenBank/DDBJ databases">
        <title>Chitinophaga K2CV101002-2 sp. nov., isolated from a monsoon evergreen broad-leaved forest soil.</title>
        <authorList>
            <person name="Lv Y."/>
        </authorList>
    </citation>
    <scope>NUCLEOTIDE SEQUENCE [LARGE SCALE GENOMIC DNA]</scope>
    <source>
        <strain evidence="9 10">GDMCC 1.1288</strain>
    </source>
</reference>
<evidence type="ECO:0000256" key="3">
    <source>
        <dbReference type="ARBA" id="ARBA00023082"/>
    </source>
</evidence>
<dbReference type="GO" id="GO:0016987">
    <property type="term" value="F:sigma factor activity"/>
    <property type="evidence" value="ECO:0007669"/>
    <property type="project" value="UniProtKB-KW"/>
</dbReference>
<evidence type="ECO:0000313" key="10">
    <source>
        <dbReference type="Proteomes" id="UP000260644"/>
    </source>
</evidence>
<keyword evidence="5 6" id="KW-0804">Transcription</keyword>
<comment type="caution">
    <text evidence="9">The sequence shown here is derived from an EMBL/GenBank/DDBJ whole genome shotgun (WGS) entry which is preliminary data.</text>
</comment>
<dbReference type="GO" id="GO:0003677">
    <property type="term" value="F:DNA binding"/>
    <property type="evidence" value="ECO:0007669"/>
    <property type="project" value="UniProtKB-KW"/>
</dbReference>
<dbReference type="SUPFAM" id="SSF88659">
    <property type="entry name" value="Sigma3 and sigma4 domains of RNA polymerase sigma factors"/>
    <property type="match status" value="1"/>
</dbReference>